<dbReference type="AlphaFoldDB" id="A0A8B8PZ80"/>
<dbReference type="Proteomes" id="UP000827889">
    <property type="component" value="Chromosome 2"/>
</dbReference>
<feature type="compositionally biased region" description="Low complexity" evidence="1">
    <location>
        <begin position="42"/>
        <end position="54"/>
    </location>
</feature>
<feature type="region of interest" description="Disordered" evidence="1">
    <location>
        <begin position="1"/>
        <end position="57"/>
    </location>
</feature>
<feature type="compositionally biased region" description="Low complexity" evidence="1">
    <location>
        <begin position="22"/>
        <end position="33"/>
    </location>
</feature>
<dbReference type="OrthoDB" id="1709800at2759"/>
<evidence type="ECO:0000313" key="3">
    <source>
        <dbReference type="RefSeq" id="XP_030540106.1"/>
    </source>
</evidence>
<proteinExistence type="predicted"/>
<feature type="compositionally biased region" description="Basic and acidic residues" evidence="1">
    <location>
        <begin position="1"/>
        <end position="20"/>
    </location>
</feature>
<dbReference type="RefSeq" id="XP_030540106.1">
    <property type="nucleotide sequence ID" value="XM_030684246.2"/>
</dbReference>
<feature type="compositionally biased region" description="Low complexity" evidence="1">
    <location>
        <begin position="118"/>
        <end position="131"/>
    </location>
</feature>
<dbReference type="GeneID" id="115747920"/>
<dbReference type="KEGG" id="rarg:115747920"/>
<dbReference type="PANTHER" id="PTHR33312:SF19">
    <property type="entry name" value="BRI1 KINASE INHIBITOR 1"/>
    <property type="match status" value="1"/>
</dbReference>
<dbReference type="GO" id="GO:0005886">
    <property type="term" value="C:plasma membrane"/>
    <property type="evidence" value="ECO:0007669"/>
    <property type="project" value="InterPro"/>
</dbReference>
<reference evidence="2" key="1">
    <citation type="submission" date="2025-05" db="UniProtKB">
        <authorList>
            <consortium name="RefSeq"/>
        </authorList>
    </citation>
    <scope>NUCLEOTIDE SEQUENCE [LARGE SCALE GENOMIC DNA]</scope>
</reference>
<dbReference type="PANTHER" id="PTHR33312">
    <property type="entry name" value="MEMBRANE-ASSOCIATED KINASE REGULATOR 4-RELATED"/>
    <property type="match status" value="1"/>
</dbReference>
<dbReference type="GO" id="GO:0004860">
    <property type="term" value="F:protein kinase inhibitor activity"/>
    <property type="evidence" value="ECO:0007669"/>
    <property type="project" value="UniProtKB-KW"/>
</dbReference>
<reference evidence="3" key="2">
    <citation type="submission" date="2025-08" db="UniProtKB">
        <authorList>
            <consortium name="RefSeq"/>
        </authorList>
    </citation>
    <scope>IDENTIFICATION</scope>
    <source>
        <tissue evidence="3">Leaf</tissue>
    </source>
</reference>
<keyword evidence="3" id="KW-0649">Protein kinase inhibitor</keyword>
<protein>
    <submittedName>
        <fullName evidence="3">BRI1 kinase inhibitor 1-like</fullName>
    </submittedName>
</protein>
<keyword evidence="2" id="KW-1185">Reference proteome</keyword>
<dbReference type="InterPro" id="IPR039620">
    <property type="entry name" value="BKI1/MAKR1/3/4"/>
</dbReference>
<organism evidence="2 3">
    <name type="scientific">Rhodamnia argentea</name>
    <dbReference type="NCBI Taxonomy" id="178133"/>
    <lineage>
        <taxon>Eukaryota</taxon>
        <taxon>Viridiplantae</taxon>
        <taxon>Streptophyta</taxon>
        <taxon>Embryophyta</taxon>
        <taxon>Tracheophyta</taxon>
        <taxon>Spermatophyta</taxon>
        <taxon>Magnoliopsida</taxon>
        <taxon>eudicotyledons</taxon>
        <taxon>Gunneridae</taxon>
        <taxon>Pentapetalae</taxon>
        <taxon>rosids</taxon>
        <taxon>malvids</taxon>
        <taxon>Myrtales</taxon>
        <taxon>Myrtaceae</taxon>
        <taxon>Myrtoideae</taxon>
        <taxon>Myrteae</taxon>
        <taxon>Australasian group</taxon>
        <taxon>Rhodamnia</taxon>
    </lineage>
</organism>
<feature type="region of interest" description="Disordered" evidence="1">
    <location>
        <begin position="96"/>
        <end position="135"/>
    </location>
</feature>
<name>A0A8B8PZ80_9MYRT</name>
<gene>
    <name evidence="3" type="primary">LOC115747920</name>
</gene>
<accession>A0A8B8PZ80</accession>
<evidence type="ECO:0000313" key="2">
    <source>
        <dbReference type="Proteomes" id="UP000827889"/>
    </source>
</evidence>
<sequence>METHEQHNLKARKGIPESRQHSPTSATIFSSSSSPPPPPSSSPSSSPEFSFAISLNPSSTTIPSEASVAVDLSPADDIFFHGHLLPLQLLSPLTSPPRPASHFNRSDYPVTEFDDRSTVGGSNTSSGSESTVDGEKTQWTKIKGVMQRRKRFLSFFSFESLRSAKGHKSGEGRECKEKRKRWLKLDHLRKALKRYSRMTDSLFSGESKEDIEFGLEPNSFSGSSSFTDKQASFSVPVSMMASPENYGLRLVAKTETDRSTMEELQAAIQAAIAHCKSSMALEEKHNT</sequence>
<evidence type="ECO:0000256" key="1">
    <source>
        <dbReference type="SAM" id="MobiDB-lite"/>
    </source>
</evidence>